<proteinExistence type="predicted"/>
<evidence type="ECO:0008006" key="3">
    <source>
        <dbReference type="Google" id="ProtNLM"/>
    </source>
</evidence>
<dbReference type="AlphaFoldDB" id="A0A364NYM3"/>
<dbReference type="GO" id="GO:0043565">
    <property type="term" value="F:sequence-specific DNA binding"/>
    <property type="evidence" value="ECO:0007669"/>
    <property type="project" value="InterPro"/>
</dbReference>
<dbReference type="GO" id="GO:0004803">
    <property type="term" value="F:transposase activity"/>
    <property type="evidence" value="ECO:0007669"/>
    <property type="project" value="InterPro"/>
</dbReference>
<dbReference type="InterPro" id="IPR010921">
    <property type="entry name" value="Trp_repressor/repl_initiator"/>
</dbReference>
<dbReference type="GO" id="GO:0006313">
    <property type="term" value="P:DNA transposition"/>
    <property type="evidence" value="ECO:0007669"/>
    <property type="project" value="InterPro"/>
</dbReference>
<accession>A0A364NYM3</accession>
<sequence>MGANLSVHRRNRSWPESLKREIVAAKLEPGASVAAVARHYEVNANQVFAWRRRFGAAGLDIMTPTLVPVVLTGEVPSLAPPITPDDRIEIELTGGYRLCVGGDASAATLRRVLGVLERR</sequence>
<dbReference type="Pfam" id="PF01527">
    <property type="entry name" value="HTH_Tnp_1"/>
    <property type="match status" value="1"/>
</dbReference>
<name>A0A364NYM3_9PROT</name>
<keyword evidence="2" id="KW-1185">Reference proteome</keyword>
<dbReference type="SUPFAM" id="SSF48295">
    <property type="entry name" value="TrpR-like"/>
    <property type="match status" value="1"/>
</dbReference>
<dbReference type="InterPro" id="IPR036388">
    <property type="entry name" value="WH-like_DNA-bd_sf"/>
</dbReference>
<dbReference type="EMBL" id="PGTO01000005">
    <property type="protein sequence ID" value="RAU22172.1"/>
    <property type="molecule type" value="Genomic_DNA"/>
</dbReference>
<dbReference type="NCBIfam" id="NF047595">
    <property type="entry name" value="IS66_ISRel24_TnpA"/>
    <property type="match status" value="1"/>
</dbReference>
<dbReference type="Proteomes" id="UP000251075">
    <property type="component" value="Unassembled WGS sequence"/>
</dbReference>
<gene>
    <name evidence="1" type="ORF">CU669_08515</name>
</gene>
<organism evidence="1 2">
    <name type="scientific">Paramagnetospirillum kuznetsovii</name>
    <dbReference type="NCBI Taxonomy" id="2053833"/>
    <lineage>
        <taxon>Bacteria</taxon>
        <taxon>Pseudomonadati</taxon>
        <taxon>Pseudomonadota</taxon>
        <taxon>Alphaproteobacteria</taxon>
        <taxon>Rhodospirillales</taxon>
        <taxon>Magnetospirillaceae</taxon>
        <taxon>Paramagnetospirillum</taxon>
    </lineage>
</organism>
<evidence type="ECO:0000313" key="2">
    <source>
        <dbReference type="Proteomes" id="UP000251075"/>
    </source>
</evidence>
<comment type="caution">
    <text evidence="1">The sequence shown here is derived from an EMBL/GenBank/DDBJ whole genome shotgun (WGS) entry which is preliminary data.</text>
</comment>
<protein>
    <recommendedName>
        <fullName evidence="3">Transposase</fullName>
    </recommendedName>
</protein>
<dbReference type="Gene3D" id="1.10.10.10">
    <property type="entry name" value="Winged helix-like DNA-binding domain superfamily/Winged helix DNA-binding domain"/>
    <property type="match status" value="1"/>
</dbReference>
<reference evidence="1 2" key="1">
    <citation type="submission" date="2017-11" db="EMBL/GenBank/DDBJ databases">
        <title>Draft genome sequence of magnetotactic bacterium Magnetospirillum kuznetsovii LBB-42.</title>
        <authorList>
            <person name="Grouzdev D.S."/>
            <person name="Rysina M.S."/>
            <person name="Baslerov R.V."/>
            <person name="Koziaeva V."/>
        </authorList>
    </citation>
    <scope>NUCLEOTIDE SEQUENCE [LARGE SCALE GENOMIC DNA]</scope>
    <source>
        <strain evidence="1 2">LBB-42</strain>
    </source>
</reference>
<dbReference type="InterPro" id="IPR002514">
    <property type="entry name" value="Transposase_8"/>
</dbReference>
<evidence type="ECO:0000313" key="1">
    <source>
        <dbReference type="EMBL" id="RAU22172.1"/>
    </source>
</evidence>